<dbReference type="Gene3D" id="3.90.230.10">
    <property type="entry name" value="Creatinase/methionine aminopeptidase superfamily"/>
    <property type="match status" value="1"/>
</dbReference>
<dbReference type="GO" id="GO:0004177">
    <property type="term" value="F:aminopeptidase activity"/>
    <property type="evidence" value="ECO:0007669"/>
    <property type="project" value="UniProtKB-KW"/>
</dbReference>
<name>A0A1G6A8U8_9HYPH</name>
<dbReference type="Pfam" id="PF01321">
    <property type="entry name" value="Creatinase_N"/>
    <property type="match status" value="1"/>
</dbReference>
<keyword evidence="3" id="KW-0031">Aminopeptidase</keyword>
<dbReference type="OrthoDB" id="9806388at2"/>
<dbReference type="Proteomes" id="UP000199071">
    <property type="component" value="Unassembled WGS sequence"/>
</dbReference>
<dbReference type="Pfam" id="PF00557">
    <property type="entry name" value="Peptidase_M24"/>
    <property type="match status" value="1"/>
</dbReference>
<dbReference type="PANTHER" id="PTHR46112:SF3">
    <property type="entry name" value="AMINOPEPTIDASE YPDF"/>
    <property type="match status" value="1"/>
</dbReference>
<gene>
    <name evidence="3" type="ORF">SAMN02982931_00317</name>
</gene>
<dbReference type="InterPro" id="IPR050659">
    <property type="entry name" value="Peptidase_M24B"/>
</dbReference>
<accession>A0A1G6A8U8</accession>
<dbReference type="PRINTS" id="PR00599">
    <property type="entry name" value="MAPEPTIDASE"/>
</dbReference>
<evidence type="ECO:0000313" key="3">
    <source>
        <dbReference type="EMBL" id="SDB04857.1"/>
    </source>
</evidence>
<dbReference type="PANTHER" id="PTHR46112">
    <property type="entry name" value="AMINOPEPTIDASE"/>
    <property type="match status" value="1"/>
</dbReference>
<dbReference type="GO" id="GO:0008235">
    <property type="term" value="F:metalloexopeptidase activity"/>
    <property type="evidence" value="ECO:0007669"/>
    <property type="project" value="UniProtKB-ARBA"/>
</dbReference>
<dbReference type="InterPro" id="IPR000587">
    <property type="entry name" value="Creatinase_N"/>
</dbReference>
<dbReference type="InterPro" id="IPR001714">
    <property type="entry name" value="Pept_M24_MAP"/>
</dbReference>
<dbReference type="InterPro" id="IPR029149">
    <property type="entry name" value="Creatin/AminoP/Spt16_N"/>
</dbReference>
<dbReference type="RefSeq" id="WP_090874456.1">
    <property type="nucleotide sequence ID" value="NZ_FMXQ01000001.1"/>
</dbReference>
<keyword evidence="4" id="KW-1185">Reference proteome</keyword>
<proteinExistence type="predicted"/>
<dbReference type="InterPro" id="IPR000994">
    <property type="entry name" value="Pept_M24"/>
</dbReference>
<feature type="domain" description="Peptidase M24" evidence="1">
    <location>
        <begin position="173"/>
        <end position="377"/>
    </location>
</feature>
<dbReference type="AlphaFoldDB" id="A0A1G6A8U8"/>
<dbReference type="Gene3D" id="3.40.350.10">
    <property type="entry name" value="Creatinase/prolidase N-terminal domain"/>
    <property type="match status" value="1"/>
</dbReference>
<feature type="domain" description="Creatinase N-terminal" evidence="2">
    <location>
        <begin position="19"/>
        <end position="164"/>
    </location>
</feature>
<keyword evidence="3" id="KW-0645">Protease</keyword>
<organism evidence="3 4">
    <name type="scientific">Bauldia litoralis</name>
    <dbReference type="NCBI Taxonomy" id="665467"/>
    <lineage>
        <taxon>Bacteria</taxon>
        <taxon>Pseudomonadati</taxon>
        <taxon>Pseudomonadota</taxon>
        <taxon>Alphaproteobacteria</taxon>
        <taxon>Hyphomicrobiales</taxon>
        <taxon>Kaistiaceae</taxon>
        <taxon>Bauldia</taxon>
    </lineage>
</organism>
<keyword evidence="3" id="KW-0378">Hydrolase</keyword>
<evidence type="ECO:0000259" key="2">
    <source>
        <dbReference type="Pfam" id="PF01321"/>
    </source>
</evidence>
<dbReference type="InterPro" id="IPR036005">
    <property type="entry name" value="Creatinase/aminopeptidase-like"/>
</dbReference>
<protein>
    <submittedName>
        <fullName evidence="3">Xaa-Pro aminopeptidase</fullName>
    </submittedName>
</protein>
<dbReference type="CDD" id="cd01066">
    <property type="entry name" value="APP_MetAP"/>
    <property type="match status" value="1"/>
</dbReference>
<evidence type="ECO:0000259" key="1">
    <source>
        <dbReference type="Pfam" id="PF00557"/>
    </source>
</evidence>
<reference evidence="3 4" key="1">
    <citation type="submission" date="2016-10" db="EMBL/GenBank/DDBJ databases">
        <authorList>
            <person name="de Groot N.N."/>
        </authorList>
    </citation>
    <scope>NUCLEOTIDE SEQUENCE [LARGE SCALE GENOMIC DNA]</scope>
    <source>
        <strain evidence="3 4">ATCC 35022</strain>
    </source>
</reference>
<dbReference type="STRING" id="665467.SAMN02982931_00317"/>
<dbReference type="EMBL" id="FMXQ01000001">
    <property type="protein sequence ID" value="SDB04857.1"/>
    <property type="molecule type" value="Genomic_DNA"/>
</dbReference>
<evidence type="ECO:0000313" key="4">
    <source>
        <dbReference type="Proteomes" id="UP000199071"/>
    </source>
</evidence>
<dbReference type="SUPFAM" id="SSF53092">
    <property type="entry name" value="Creatinase/prolidase N-terminal domain"/>
    <property type="match status" value="1"/>
</dbReference>
<sequence length="398" mass="43213">MNTTETGTAGYQSLPFDAAKLDELLEEAGIDVLVVSSKHNIQYFFGGYRFFFFDHFDAIGLSRYLPLLVYARGRPEDAAYFANPMEGYEEALGKFWTPRFEKGWGTVPIMEQAAAHIARLGKSAARIGVERSFLPADAEEALRRSLPDATIVEAVVPLERLRAVKTPEELDYLREASSRVVDSMLAVIAGHGPGSTKLELTEALRREEVQRGLNFEYCLITAGTSNNRAPSEQVWGEGDILSLDSGGNYKGYIGDLCRMAIQGEPDAELVDLLAEIEAIQQAARVPIRAGARGGDIFASAEPLVRQSAHGNTLDFVAHGMGLISHEAPRLTGSGPVPYPGDDADRPLQAGMVLSIETTLAHPRRGFVKLEDTVVVTEDGWEAFGDGARGWNRGGTAVA</sequence>
<dbReference type="SUPFAM" id="SSF55920">
    <property type="entry name" value="Creatinase/aminopeptidase"/>
    <property type="match status" value="1"/>
</dbReference>